<feature type="domain" description="AAA+ ATPase" evidence="8">
    <location>
        <begin position="252"/>
        <end position="388"/>
    </location>
</feature>
<dbReference type="InterPro" id="IPR003593">
    <property type="entry name" value="AAA+_ATPase"/>
</dbReference>
<dbReference type="Proteomes" id="UP000887540">
    <property type="component" value="Unplaced"/>
</dbReference>
<dbReference type="CDD" id="cd19510">
    <property type="entry name" value="RecA-like_BCS1"/>
    <property type="match status" value="1"/>
</dbReference>
<dbReference type="PROSITE" id="PS00674">
    <property type="entry name" value="AAA"/>
    <property type="match status" value="1"/>
</dbReference>
<keyword evidence="6" id="KW-0547">Nucleotide-binding</keyword>
<dbReference type="SMART" id="SM01024">
    <property type="entry name" value="BCS1_N"/>
    <property type="match status" value="1"/>
</dbReference>
<keyword evidence="7" id="KW-1133">Transmembrane helix</keyword>
<evidence type="ECO:0000256" key="5">
    <source>
        <dbReference type="ARBA" id="ARBA00032816"/>
    </source>
</evidence>
<dbReference type="Gene3D" id="3.40.50.300">
    <property type="entry name" value="P-loop containing nucleotide triphosphate hydrolases"/>
    <property type="match status" value="1"/>
</dbReference>
<keyword evidence="7" id="KW-0812">Transmembrane</keyword>
<evidence type="ECO:0000256" key="3">
    <source>
        <dbReference type="ARBA" id="ARBA00016942"/>
    </source>
</evidence>
<keyword evidence="4" id="KW-0496">Mitochondrion</keyword>
<keyword evidence="6" id="KW-0067">ATP-binding</keyword>
<sequence length="391" mass="45109">METIEALFCGKHQNGSIIAQLVQEESLDHSRFVEILIKTLLLNPIFSGGILISIVGFLWYLVQWAIDLGKAMFRQNYQQSLEITNGDMAFNWVMEHINKKSKVKTQRFSMETNYDYDEEEIDFKFFPGFGSHYFYYKDRWIKMKRCKEEKKSEDDDYSQQSETITLSTWGANPNFWKEFLFECAAEPVQAMKKGLQVHFVQGGNYWTFWDTPRRRRTMDSVILSSGLSERLCKDVQTFMESADWYHERGVPYRRGYLLYGPPGTGKTSVISALASQFGYSVAILSLNDRLLTDSTVNQLINRAPNKTFVLLEDIDVAFVSREEKEDSEKENSKQKTPVTLSGLLNAIDGVASAEGRIIFMTTNYKEHLDSALIRPGRIDFQAYLGHCNEDM</sequence>
<feature type="transmembrane region" description="Helical" evidence="7">
    <location>
        <begin position="40"/>
        <end position="62"/>
    </location>
</feature>
<dbReference type="InterPro" id="IPR050747">
    <property type="entry name" value="Mitochondrial_chaperone_BCS1"/>
</dbReference>
<dbReference type="SUPFAM" id="SSF52540">
    <property type="entry name" value="P-loop containing nucleoside triphosphate hydrolases"/>
    <property type="match status" value="1"/>
</dbReference>
<evidence type="ECO:0000313" key="10">
    <source>
        <dbReference type="Proteomes" id="UP000887540"/>
    </source>
</evidence>
<dbReference type="GO" id="GO:0005743">
    <property type="term" value="C:mitochondrial inner membrane"/>
    <property type="evidence" value="ECO:0007669"/>
    <property type="project" value="UniProtKB-SubCell"/>
</dbReference>
<feature type="domain" description="BCS1 N-terminal" evidence="9">
    <location>
        <begin position="53"/>
        <end position="221"/>
    </location>
</feature>
<protein>
    <recommendedName>
        <fullName evidence="3">Mitochondrial chaperone BCS1</fullName>
    </recommendedName>
    <alternativeName>
        <fullName evidence="5">BCS1-like protein</fullName>
    </alternativeName>
</protein>
<dbReference type="Pfam" id="PF08740">
    <property type="entry name" value="BCS1_N"/>
    <property type="match status" value="1"/>
</dbReference>
<evidence type="ECO:0000256" key="7">
    <source>
        <dbReference type="SAM" id="Phobius"/>
    </source>
</evidence>
<proteinExistence type="inferred from homology"/>
<dbReference type="InterPro" id="IPR027417">
    <property type="entry name" value="P-loop_NTPase"/>
</dbReference>
<dbReference type="SMART" id="SM00382">
    <property type="entry name" value="AAA"/>
    <property type="match status" value="1"/>
</dbReference>
<comment type="similarity">
    <text evidence="2">Belongs to the AAA ATPase family. BCS1 subfamily.</text>
</comment>
<dbReference type="InterPro" id="IPR003960">
    <property type="entry name" value="ATPase_AAA_CS"/>
</dbReference>
<evidence type="ECO:0000256" key="4">
    <source>
        <dbReference type="ARBA" id="ARBA00022792"/>
    </source>
</evidence>
<evidence type="ECO:0000256" key="6">
    <source>
        <dbReference type="RuleBase" id="RU003651"/>
    </source>
</evidence>
<evidence type="ECO:0000256" key="2">
    <source>
        <dbReference type="ARBA" id="ARBA00007448"/>
    </source>
</evidence>
<keyword evidence="4" id="KW-0999">Mitochondrion inner membrane</keyword>
<organism evidence="10 11">
    <name type="scientific">Acrobeloides nanus</name>
    <dbReference type="NCBI Taxonomy" id="290746"/>
    <lineage>
        <taxon>Eukaryota</taxon>
        <taxon>Metazoa</taxon>
        <taxon>Ecdysozoa</taxon>
        <taxon>Nematoda</taxon>
        <taxon>Chromadorea</taxon>
        <taxon>Rhabditida</taxon>
        <taxon>Tylenchina</taxon>
        <taxon>Cephalobomorpha</taxon>
        <taxon>Cephaloboidea</taxon>
        <taxon>Cephalobidae</taxon>
        <taxon>Acrobeloides</taxon>
    </lineage>
</organism>
<keyword evidence="7" id="KW-0472">Membrane</keyword>
<dbReference type="GO" id="GO:0016887">
    <property type="term" value="F:ATP hydrolysis activity"/>
    <property type="evidence" value="ECO:0007669"/>
    <property type="project" value="InterPro"/>
</dbReference>
<name>A0A914DRG9_9BILA</name>
<comment type="subcellular location">
    <subcellularLocation>
        <location evidence="1">Mitochondrion inner membrane</location>
        <topology evidence="1">Single-pass membrane protein</topology>
    </subcellularLocation>
</comment>
<dbReference type="InterPro" id="IPR014851">
    <property type="entry name" value="BCS1_N"/>
</dbReference>
<evidence type="ECO:0000256" key="1">
    <source>
        <dbReference type="ARBA" id="ARBA00004434"/>
    </source>
</evidence>
<dbReference type="WBParaSite" id="ACRNAN_scaffold3616.g6832.t1">
    <property type="protein sequence ID" value="ACRNAN_scaffold3616.g6832.t1"/>
    <property type="gene ID" value="ACRNAN_scaffold3616.g6832"/>
</dbReference>
<dbReference type="InterPro" id="IPR003959">
    <property type="entry name" value="ATPase_AAA_core"/>
</dbReference>
<keyword evidence="10" id="KW-1185">Reference proteome</keyword>
<evidence type="ECO:0000259" key="9">
    <source>
        <dbReference type="SMART" id="SM01024"/>
    </source>
</evidence>
<dbReference type="AlphaFoldDB" id="A0A914DRG9"/>
<evidence type="ECO:0000313" key="11">
    <source>
        <dbReference type="WBParaSite" id="ACRNAN_scaffold3616.g6832.t1"/>
    </source>
</evidence>
<dbReference type="Pfam" id="PF00004">
    <property type="entry name" value="AAA"/>
    <property type="match status" value="1"/>
</dbReference>
<dbReference type="PANTHER" id="PTHR23070">
    <property type="entry name" value="BCS1 AAA-TYPE ATPASE"/>
    <property type="match status" value="1"/>
</dbReference>
<evidence type="ECO:0000259" key="8">
    <source>
        <dbReference type="SMART" id="SM00382"/>
    </source>
</evidence>
<accession>A0A914DRG9</accession>
<dbReference type="GO" id="GO:0005524">
    <property type="term" value="F:ATP binding"/>
    <property type="evidence" value="ECO:0007669"/>
    <property type="project" value="UniProtKB-KW"/>
</dbReference>
<reference evidence="11" key="1">
    <citation type="submission" date="2022-11" db="UniProtKB">
        <authorList>
            <consortium name="WormBaseParasite"/>
        </authorList>
    </citation>
    <scope>IDENTIFICATION</scope>
</reference>